<sequence length="577" mass="65100">MLPSNSGENQEEKSANIAPLVSPPDEDYESIMEEDDDESVSSDASSSSSSSPLVTSNDDDPLKQLVRVRVAKFRERDRRLNLSLNKTLGISKSMKHRKNIPSKCLLDRLPYFVLLLDPEWNGLDIIFESVRIIRRLLSVENNPPIQQVIDSGACVYMTKFLSRNYLEHYFEFVETSSDDEDLKNQSASEITADNNIIVRKIPKIPICRLFALQLESAWALTNIVEDFPVMSQAVWGIGNFAGDSPFARDLALKSGAIKKIVQAVREEKFSLFDLHDLKNVAWCLSNLVRMKPIPHTRYLLQALPAFVSFIHSNNEEVLTDTCWALSYIAESFECVYLMKENPSFIRRLVELATKSSTLSVLVPSIRAFGNILLEDDSEEIVLNSGFLDYTINLLTHPKRAVQREMLWILSNIVSGSVKCCERIISDPDIFHLVFKLLSTSHENVVTDGLYMVANFSASADSSHLLKFVEQGFFTKLVELYGRIAQFATTTRVQFVVGILNCIQKYQKENTGVDLIMITNSLIRDTKWCASFIKDVIESSSLVEIQEQFSAEVKALLEGSAATTTSNQDQQQQTTQQE</sequence>
<gene>
    <name evidence="5" type="ORF">FDP41_007076</name>
</gene>
<keyword evidence="6" id="KW-1185">Reference proteome</keyword>
<dbReference type="InterPro" id="IPR016024">
    <property type="entry name" value="ARM-type_fold"/>
</dbReference>
<evidence type="ECO:0000313" key="5">
    <source>
        <dbReference type="EMBL" id="KAF0973689.1"/>
    </source>
</evidence>
<dbReference type="SUPFAM" id="SSF48371">
    <property type="entry name" value="ARM repeat"/>
    <property type="match status" value="1"/>
</dbReference>
<dbReference type="EMBL" id="VFQX01000058">
    <property type="protein sequence ID" value="KAF0973689.1"/>
    <property type="molecule type" value="Genomic_DNA"/>
</dbReference>
<dbReference type="OrthoDB" id="28516at2759"/>
<dbReference type="InterPro" id="IPR000225">
    <property type="entry name" value="Armadillo"/>
</dbReference>
<keyword evidence="3" id="KW-0653">Protein transport</keyword>
<dbReference type="Proteomes" id="UP000444721">
    <property type="component" value="Unassembled WGS sequence"/>
</dbReference>
<dbReference type="SMART" id="SM00185">
    <property type="entry name" value="ARM"/>
    <property type="match status" value="3"/>
</dbReference>
<comment type="caution">
    <text evidence="5">The sequence shown here is derived from an EMBL/GenBank/DDBJ whole genome shotgun (WGS) entry which is preliminary data.</text>
</comment>
<dbReference type="VEuPathDB" id="AmoebaDB:FDP41_007076"/>
<feature type="compositionally biased region" description="Acidic residues" evidence="4">
    <location>
        <begin position="24"/>
        <end position="40"/>
    </location>
</feature>
<dbReference type="VEuPathDB" id="AmoebaDB:NfTy_008640"/>
<proteinExistence type="inferred from homology"/>
<evidence type="ECO:0000256" key="1">
    <source>
        <dbReference type="ARBA" id="ARBA00010394"/>
    </source>
</evidence>
<organism evidence="5 6">
    <name type="scientific">Naegleria fowleri</name>
    <name type="common">Brain eating amoeba</name>
    <dbReference type="NCBI Taxonomy" id="5763"/>
    <lineage>
        <taxon>Eukaryota</taxon>
        <taxon>Discoba</taxon>
        <taxon>Heterolobosea</taxon>
        <taxon>Tetramitia</taxon>
        <taxon>Eutetramitia</taxon>
        <taxon>Vahlkampfiidae</taxon>
        <taxon>Naegleria</taxon>
    </lineage>
</organism>
<evidence type="ECO:0000313" key="6">
    <source>
        <dbReference type="Proteomes" id="UP000444721"/>
    </source>
</evidence>
<accession>A0A6A5BLC2</accession>
<comment type="similarity">
    <text evidence="1">Belongs to the importin alpha family.</text>
</comment>
<dbReference type="PANTHER" id="PTHR23316">
    <property type="entry name" value="IMPORTIN ALPHA"/>
    <property type="match status" value="1"/>
</dbReference>
<evidence type="ECO:0000256" key="4">
    <source>
        <dbReference type="SAM" id="MobiDB-lite"/>
    </source>
</evidence>
<keyword evidence="2" id="KW-0813">Transport</keyword>
<dbReference type="VEuPathDB" id="AmoebaDB:NF0116090"/>
<dbReference type="RefSeq" id="XP_044558402.1">
    <property type="nucleotide sequence ID" value="XM_044710781.1"/>
</dbReference>
<reference evidence="5 6" key="1">
    <citation type="journal article" date="2019" name="Sci. Rep.">
        <title>Nanopore sequencing improves the draft genome of the human pathogenic amoeba Naegleria fowleri.</title>
        <authorList>
            <person name="Liechti N."/>
            <person name="Schurch N."/>
            <person name="Bruggmann R."/>
            <person name="Wittwer M."/>
        </authorList>
    </citation>
    <scope>NUCLEOTIDE SEQUENCE [LARGE SCALE GENOMIC DNA]</scope>
    <source>
        <strain evidence="5 6">ATCC 30894</strain>
    </source>
</reference>
<feature type="region of interest" description="Disordered" evidence="4">
    <location>
        <begin position="1"/>
        <end position="59"/>
    </location>
</feature>
<name>A0A6A5BLC2_NAEFO</name>
<dbReference type="Pfam" id="PF00514">
    <property type="entry name" value="Arm"/>
    <property type="match status" value="1"/>
</dbReference>
<dbReference type="GO" id="GO:0015031">
    <property type="term" value="P:protein transport"/>
    <property type="evidence" value="ECO:0007669"/>
    <property type="project" value="UniProtKB-KW"/>
</dbReference>
<evidence type="ECO:0000256" key="2">
    <source>
        <dbReference type="ARBA" id="ARBA00022448"/>
    </source>
</evidence>
<evidence type="ECO:0000256" key="3">
    <source>
        <dbReference type="ARBA" id="ARBA00022927"/>
    </source>
</evidence>
<feature type="compositionally biased region" description="Low complexity" evidence="4">
    <location>
        <begin position="41"/>
        <end position="56"/>
    </location>
</feature>
<evidence type="ECO:0008006" key="7">
    <source>
        <dbReference type="Google" id="ProtNLM"/>
    </source>
</evidence>
<dbReference type="AlphaFoldDB" id="A0A6A5BLC2"/>
<dbReference type="GeneID" id="68114294"/>
<dbReference type="InterPro" id="IPR011989">
    <property type="entry name" value="ARM-like"/>
</dbReference>
<protein>
    <recommendedName>
        <fullName evidence="7">Importin subunit alpha</fullName>
    </recommendedName>
</protein>
<dbReference type="Gene3D" id="1.25.10.10">
    <property type="entry name" value="Leucine-rich Repeat Variant"/>
    <property type="match status" value="1"/>
</dbReference>